<protein>
    <submittedName>
        <fullName evidence="1">Uncharacterized protein</fullName>
    </submittedName>
</protein>
<organism evidence="1 2">
    <name type="scientific">candidate division WOR_3 bacterium SM23_42</name>
    <dbReference type="NCBI Taxonomy" id="1703779"/>
    <lineage>
        <taxon>Bacteria</taxon>
        <taxon>Bacteria division WOR-3</taxon>
    </lineage>
</organism>
<gene>
    <name evidence="1" type="ORF">AMJ83_09995</name>
</gene>
<evidence type="ECO:0000313" key="2">
    <source>
        <dbReference type="Proteomes" id="UP000051373"/>
    </source>
</evidence>
<dbReference type="Proteomes" id="UP000051373">
    <property type="component" value="Unassembled WGS sequence"/>
</dbReference>
<reference evidence="1 2" key="1">
    <citation type="journal article" date="2015" name="Microbiome">
        <title>Genomic resolution of linkages in carbon, nitrogen, and sulfur cycling among widespread estuary sediment bacteria.</title>
        <authorList>
            <person name="Baker B.J."/>
            <person name="Lazar C.S."/>
            <person name="Teske A.P."/>
            <person name="Dick G.J."/>
        </authorList>
    </citation>
    <scope>NUCLEOTIDE SEQUENCE [LARGE SCALE GENOMIC DNA]</scope>
    <source>
        <strain evidence="1">SM23_42</strain>
    </source>
</reference>
<dbReference type="STRING" id="1703779.AMJ83_09995"/>
<dbReference type="EMBL" id="LJUJ01000028">
    <property type="protein sequence ID" value="KPK62698.1"/>
    <property type="molecule type" value="Genomic_DNA"/>
</dbReference>
<dbReference type="AlphaFoldDB" id="A0A0S8FRJ5"/>
<evidence type="ECO:0000313" key="1">
    <source>
        <dbReference type="EMBL" id="KPK62698.1"/>
    </source>
</evidence>
<dbReference type="Pfam" id="PF20230">
    <property type="entry name" value="DUF6588"/>
    <property type="match status" value="1"/>
</dbReference>
<sequence length="325" mass="36414">MKAIICLVIVFTTVVSAQTLQERLAERILRMNETLLESYTQPLVNAFGTGVSTGLFHSAYSHEFLGFDIGMRLMYINIPEAAKFFNGTALLCSLTLDSLVYYEVALESLSTIFGPEQEISIPIQGNAISIPSSIPAGFDLTRAPLIMPQVNIGLIFGAEIAVRYVPFTFKGSRMNFIGVGFKQELNKFPLFKQVPLPIALAIGGAYQRFNIEDQNRTIIANSETWNLQFLASKRLGPLEPLVGYGIETTRADFNYVFEYEIPDTISGIPYERITVQQEISMRLKSQSRHRTTIGCSLRLGFVYLHYDYNITPYSTHNGTVGLTFR</sequence>
<proteinExistence type="predicted"/>
<dbReference type="InterPro" id="IPR046495">
    <property type="entry name" value="DUF6588"/>
</dbReference>
<accession>A0A0S8FRJ5</accession>
<name>A0A0S8FRJ5_UNCW3</name>
<comment type="caution">
    <text evidence="1">The sequence shown here is derived from an EMBL/GenBank/DDBJ whole genome shotgun (WGS) entry which is preliminary data.</text>
</comment>